<dbReference type="PANTHER" id="PTHR24171:SF8">
    <property type="entry name" value="BRCA1-ASSOCIATED RING DOMAIN PROTEIN 1"/>
    <property type="match status" value="1"/>
</dbReference>
<organism evidence="5 6">
    <name type="scientific">Saitozyma podzolica</name>
    <dbReference type="NCBI Taxonomy" id="1890683"/>
    <lineage>
        <taxon>Eukaryota</taxon>
        <taxon>Fungi</taxon>
        <taxon>Dikarya</taxon>
        <taxon>Basidiomycota</taxon>
        <taxon>Agaricomycotina</taxon>
        <taxon>Tremellomycetes</taxon>
        <taxon>Tremellales</taxon>
        <taxon>Trimorphomycetaceae</taxon>
        <taxon>Saitozyma</taxon>
    </lineage>
</organism>
<dbReference type="Pfam" id="PF12796">
    <property type="entry name" value="Ank_2"/>
    <property type="match status" value="1"/>
</dbReference>
<dbReference type="STRING" id="1890683.A0A427YLJ9"/>
<comment type="caution">
    <text evidence="5">The sequence shown here is derived from an EMBL/GenBank/DDBJ whole genome shotgun (WGS) entry which is preliminary data.</text>
</comment>
<dbReference type="GO" id="GO:0085020">
    <property type="term" value="P:protein K6-linked ubiquitination"/>
    <property type="evidence" value="ECO:0007669"/>
    <property type="project" value="TreeGrafter"/>
</dbReference>
<keyword evidence="6" id="KW-1185">Reference proteome</keyword>
<dbReference type="PROSITE" id="PS50297">
    <property type="entry name" value="ANK_REP_REGION"/>
    <property type="match status" value="1"/>
</dbReference>
<dbReference type="PANTHER" id="PTHR24171">
    <property type="entry name" value="ANKYRIN REPEAT DOMAIN-CONTAINING PROTEIN 39-RELATED"/>
    <property type="match status" value="1"/>
</dbReference>
<keyword evidence="1" id="KW-0677">Repeat</keyword>
<proteinExistence type="predicted"/>
<dbReference type="EMBL" id="RSCD01000007">
    <property type="protein sequence ID" value="RSH91946.1"/>
    <property type="molecule type" value="Genomic_DNA"/>
</dbReference>
<name>A0A427YLJ9_9TREE</name>
<dbReference type="SUPFAM" id="SSF48403">
    <property type="entry name" value="Ankyrin repeat"/>
    <property type="match status" value="1"/>
</dbReference>
<accession>A0A427YLJ9</accession>
<gene>
    <name evidence="5" type="ORF">EHS25_009316</name>
</gene>
<dbReference type="AlphaFoldDB" id="A0A427YLJ9"/>
<feature type="repeat" description="ANK" evidence="3">
    <location>
        <begin position="39"/>
        <end position="71"/>
    </location>
</feature>
<feature type="region of interest" description="Disordered" evidence="4">
    <location>
        <begin position="177"/>
        <end position="208"/>
    </location>
</feature>
<protein>
    <submittedName>
        <fullName evidence="5">Uncharacterized protein</fullName>
    </submittedName>
</protein>
<evidence type="ECO:0000256" key="2">
    <source>
        <dbReference type="ARBA" id="ARBA00023043"/>
    </source>
</evidence>
<dbReference type="Gene3D" id="1.25.40.20">
    <property type="entry name" value="Ankyrin repeat-containing domain"/>
    <property type="match status" value="1"/>
</dbReference>
<sequence>MVNASSAGKNIWVAASDGDIDCVRALIEEGMSPNAKDANSYTPVHAAASYHHFPLLSYLISVGGDINLPDSDGDTPLFTVESVDAARWMVEHGADPAWRNDEGLTPADAIEDDHPEISTFLRVQDGAGPSALDVDAFTSTQTSSLLEESRRIMLQSQADGVDPEERLREVVERAVREGLSYGQMGSRGPEGEDAQADGDEKKRTRMDE</sequence>
<evidence type="ECO:0000313" key="6">
    <source>
        <dbReference type="Proteomes" id="UP000279259"/>
    </source>
</evidence>
<dbReference type="GO" id="GO:0004842">
    <property type="term" value="F:ubiquitin-protein transferase activity"/>
    <property type="evidence" value="ECO:0007669"/>
    <property type="project" value="TreeGrafter"/>
</dbReference>
<evidence type="ECO:0000256" key="4">
    <source>
        <dbReference type="SAM" id="MobiDB-lite"/>
    </source>
</evidence>
<evidence type="ECO:0000256" key="1">
    <source>
        <dbReference type="ARBA" id="ARBA00022737"/>
    </source>
</evidence>
<evidence type="ECO:0000313" key="5">
    <source>
        <dbReference type="EMBL" id="RSH91946.1"/>
    </source>
</evidence>
<reference evidence="5 6" key="1">
    <citation type="submission" date="2018-11" db="EMBL/GenBank/DDBJ databases">
        <title>Genome sequence of Saitozyma podzolica DSM 27192.</title>
        <authorList>
            <person name="Aliyu H."/>
            <person name="Gorte O."/>
            <person name="Ochsenreither K."/>
        </authorList>
    </citation>
    <scope>NUCLEOTIDE SEQUENCE [LARGE SCALE GENOMIC DNA]</scope>
    <source>
        <strain evidence="5 6">DSM 27192</strain>
    </source>
</reference>
<evidence type="ECO:0000256" key="3">
    <source>
        <dbReference type="PROSITE-ProRule" id="PRU00023"/>
    </source>
</evidence>
<dbReference type="InterPro" id="IPR002110">
    <property type="entry name" value="Ankyrin_rpt"/>
</dbReference>
<dbReference type="InterPro" id="IPR036770">
    <property type="entry name" value="Ankyrin_rpt-contain_sf"/>
</dbReference>
<dbReference type="Proteomes" id="UP000279259">
    <property type="component" value="Unassembled WGS sequence"/>
</dbReference>
<dbReference type="OrthoDB" id="19174at2759"/>
<keyword evidence="2 3" id="KW-0040">ANK repeat</keyword>
<dbReference type="SMART" id="SM00248">
    <property type="entry name" value="ANK"/>
    <property type="match status" value="3"/>
</dbReference>
<dbReference type="PROSITE" id="PS50088">
    <property type="entry name" value="ANK_REPEAT"/>
    <property type="match status" value="1"/>
</dbReference>
<feature type="compositionally biased region" description="Basic and acidic residues" evidence="4">
    <location>
        <begin position="198"/>
        <end position="208"/>
    </location>
</feature>